<reference evidence="1 2" key="1">
    <citation type="submission" date="2019-03" db="EMBL/GenBank/DDBJ databases">
        <title>Draft genome sequences of novel Actinobacteria.</title>
        <authorList>
            <person name="Sahin N."/>
            <person name="Ay H."/>
            <person name="Saygin H."/>
        </authorList>
    </citation>
    <scope>NUCLEOTIDE SEQUENCE [LARGE SCALE GENOMIC DNA]</scope>
    <source>
        <strain evidence="1 2">DSM 41900</strain>
    </source>
</reference>
<proteinExistence type="predicted"/>
<dbReference type="OrthoDB" id="3197455at2"/>
<keyword evidence="2" id="KW-1185">Reference proteome</keyword>
<accession>A0A4R4TEZ0</accession>
<dbReference type="Proteomes" id="UP000295345">
    <property type="component" value="Unassembled WGS sequence"/>
</dbReference>
<comment type="caution">
    <text evidence="1">The sequence shown here is derived from an EMBL/GenBank/DDBJ whole genome shotgun (WGS) entry which is preliminary data.</text>
</comment>
<dbReference type="AlphaFoldDB" id="A0A4R4TEZ0"/>
<evidence type="ECO:0000313" key="1">
    <source>
        <dbReference type="EMBL" id="TDC76121.1"/>
    </source>
</evidence>
<dbReference type="EMBL" id="SMKI01000084">
    <property type="protein sequence ID" value="TDC76121.1"/>
    <property type="molecule type" value="Genomic_DNA"/>
</dbReference>
<sequence>MCWGNIIQFLASTGTGSAERLGTGLVLATPEAEPPAGDEPTPLEREAWGLVFEQLVYIGDPEIDALARRLADRAVVPVARPGYDVEGIPRPLELAWPAGRIGVVLHVDTEDPTSMRCCREAGWQVRAPGGWTPDELAALLSAEGERR</sequence>
<evidence type="ECO:0000313" key="2">
    <source>
        <dbReference type="Proteomes" id="UP000295345"/>
    </source>
</evidence>
<organism evidence="1 2">
    <name type="scientific">Streptomyces hainanensis</name>
    <dbReference type="NCBI Taxonomy" id="402648"/>
    <lineage>
        <taxon>Bacteria</taxon>
        <taxon>Bacillati</taxon>
        <taxon>Actinomycetota</taxon>
        <taxon>Actinomycetes</taxon>
        <taxon>Kitasatosporales</taxon>
        <taxon>Streptomycetaceae</taxon>
        <taxon>Streptomyces</taxon>
    </lineage>
</organism>
<name>A0A4R4TEZ0_9ACTN</name>
<gene>
    <name evidence="1" type="ORF">E1283_10530</name>
</gene>
<protein>
    <submittedName>
        <fullName evidence="1">Uncharacterized protein</fullName>
    </submittedName>
</protein>
<dbReference type="RefSeq" id="WP_132817691.1">
    <property type="nucleotide sequence ID" value="NZ_SMKI01000084.1"/>
</dbReference>